<reference evidence="3" key="1">
    <citation type="journal article" date="2019" name="Int. J. Syst. Evol. Microbiol.">
        <title>The Global Catalogue of Microorganisms (GCM) 10K type strain sequencing project: providing services to taxonomists for standard genome sequencing and annotation.</title>
        <authorList>
            <consortium name="The Broad Institute Genomics Platform"/>
            <consortium name="The Broad Institute Genome Sequencing Center for Infectious Disease"/>
            <person name="Wu L."/>
            <person name="Ma J."/>
        </authorList>
    </citation>
    <scope>NUCLEOTIDE SEQUENCE [LARGE SCALE GENOMIC DNA]</scope>
    <source>
        <strain evidence="3">JCM 32226</strain>
    </source>
</reference>
<name>A0ABP8Q661_9GAMM</name>
<comment type="caution">
    <text evidence="2">The sequence shown here is derived from an EMBL/GenBank/DDBJ whole genome shotgun (WGS) entry which is preliminary data.</text>
</comment>
<evidence type="ECO:0000313" key="3">
    <source>
        <dbReference type="Proteomes" id="UP001501321"/>
    </source>
</evidence>
<dbReference type="EMBL" id="BAABFC010000010">
    <property type="protein sequence ID" value="GAA4497565.1"/>
    <property type="molecule type" value="Genomic_DNA"/>
</dbReference>
<feature type="signal peptide" evidence="1">
    <location>
        <begin position="1"/>
        <end position="18"/>
    </location>
</feature>
<gene>
    <name evidence="2" type="ORF">GCM10023095_14290</name>
</gene>
<dbReference type="Pfam" id="PF09839">
    <property type="entry name" value="DUF2066"/>
    <property type="match status" value="1"/>
</dbReference>
<dbReference type="InterPro" id="IPR018642">
    <property type="entry name" value="DUF2066"/>
</dbReference>
<sequence length="345" mass="37441">MNRILVLLLSLLSFTALATDSLYRVAVPAQGVPLLDAQHQALAQVITRMSGLQDPLSNPTLSAAVQAGQADVIQEYSYQEGAAGREMAVLFKPEAVKQLLAQAKLPIWESPRPKVLFWLVSEDRLVPDEDKAGWSDRFALQGQRWAIPVRFPLMDLDDIELAKPELVTQGLLAPLLKASQRYEADALVLGRLYQKDDAWWLDWTLHTSANKGTALGSGRAKGEPDAVVAQVMQGLLAYFVDTYGQGGSAPASDEQTALTPGSGSQIQLVVDGLKQLSDLLAARSALDATQALQGLNVVSMAGDSVIFSATLATDDGKLRNALRLDHRFTPVTDANQPFHFQWQGQ</sequence>
<keyword evidence="1" id="KW-0732">Signal</keyword>
<organism evidence="2 3">
    <name type="scientific">Pseudaeromonas paramecii</name>
    <dbReference type="NCBI Taxonomy" id="2138166"/>
    <lineage>
        <taxon>Bacteria</taxon>
        <taxon>Pseudomonadati</taxon>
        <taxon>Pseudomonadota</taxon>
        <taxon>Gammaproteobacteria</taxon>
        <taxon>Aeromonadales</taxon>
        <taxon>Aeromonadaceae</taxon>
        <taxon>Pseudaeromonas</taxon>
    </lineage>
</organism>
<dbReference type="Proteomes" id="UP001501321">
    <property type="component" value="Unassembled WGS sequence"/>
</dbReference>
<protein>
    <submittedName>
        <fullName evidence="2">DUF2066 domain-containing protein</fullName>
    </submittedName>
</protein>
<dbReference type="RefSeq" id="WP_345011497.1">
    <property type="nucleotide sequence ID" value="NZ_BAABFC010000010.1"/>
</dbReference>
<feature type="chain" id="PRO_5045510229" evidence="1">
    <location>
        <begin position="19"/>
        <end position="345"/>
    </location>
</feature>
<proteinExistence type="predicted"/>
<keyword evidence="3" id="KW-1185">Reference proteome</keyword>
<evidence type="ECO:0000313" key="2">
    <source>
        <dbReference type="EMBL" id="GAA4497565.1"/>
    </source>
</evidence>
<accession>A0ABP8Q661</accession>
<evidence type="ECO:0000256" key="1">
    <source>
        <dbReference type="SAM" id="SignalP"/>
    </source>
</evidence>